<comment type="caution">
    <text evidence="2">The sequence shown here is derived from an EMBL/GenBank/DDBJ whole genome shotgun (WGS) entry which is preliminary data.</text>
</comment>
<reference evidence="2" key="1">
    <citation type="submission" date="2022-11" db="EMBL/GenBank/DDBJ databases">
        <authorList>
            <person name="Hyden B.L."/>
            <person name="Feng K."/>
            <person name="Yates T."/>
            <person name="Jawdy S."/>
            <person name="Smart L.B."/>
            <person name="Muchero W."/>
        </authorList>
    </citation>
    <scope>NUCLEOTIDE SEQUENCE</scope>
    <source>
        <tissue evidence="2">Shoot tip</tissue>
    </source>
</reference>
<dbReference type="EMBL" id="JAPFFL010000011">
    <property type="protein sequence ID" value="KAJ6693486.1"/>
    <property type="molecule type" value="Genomic_DNA"/>
</dbReference>
<evidence type="ECO:0000313" key="2">
    <source>
        <dbReference type="EMBL" id="KAJ6693486.1"/>
    </source>
</evidence>
<feature type="region of interest" description="Disordered" evidence="1">
    <location>
        <begin position="1"/>
        <end position="30"/>
    </location>
</feature>
<keyword evidence="3" id="KW-1185">Reference proteome</keyword>
<evidence type="ECO:0000256" key="1">
    <source>
        <dbReference type="SAM" id="MobiDB-lite"/>
    </source>
</evidence>
<feature type="compositionally biased region" description="Basic residues" evidence="1">
    <location>
        <begin position="79"/>
        <end position="93"/>
    </location>
</feature>
<feature type="compositionally biased region" description="Low complexity" evidence="1">
    <location>
        <begin position="1"/>
        <end position="17"/>
    </location>
</feature>
<dbReference type="AlphaFoldDB" id="A0A9Q0PSZ8"/>
<proteinExistence type="predicted"/>
<feature type="region of interest" description="Disordered" evidence="1">
    <location>
        <begin position="72"/>
        <end position="93"/>
    </location>
</feature>
<evidence type="ECO:0000313" key="3">
    <source>
        <dbReference type="Proteomes" id="UP001151529"/>
    </source>
</evidence>
<accession>A0A9Q0PSZ8</accession>
<sequence>MAHSLTITPATTARPAAVKSKKTSPCSISRVSKSEGLPWRFHFVFRQQTCPSKDNSIGLGRCSDGREHRWLERQMQQPKGHRLRHQGRKRTLV</sequence>
<dbReference type="Proteomes" id="UP001151529">
    <property type="component" value="Chromosome 13"/>
</dbReference>
<name>A0A9Q0PSZ8_SALVM</name>
<protein>
    <submittedName>
        <fullName evidence="2">Uncharacterized protein</fullName>
    </submittedName>
</protein>
<gene>
    <name evidence="2" type="ORF">OIU85_004272</name>
</gene>
<organism evidence="2 3">
    <name type="scientific">Salix viminalis</name>
    <name type="common">Common osier</name>
    <name type="synonym">Basket willow</name>
    <dbReference type="NCBI Taxonomy" id="40686"/>
    <lineage>
        <taxon>Eukaryota</taxon>
        <taxon>Viridiplantae</taxon>
        <taxon>Streptophyta</taxon>
        <taxon>Embryophyta</taxon>
        <taxon>Tracheophyta</taxon>
        <taxon>Spermatophyta</taxon>
        <taxon>Magnoliopsida</taxon>
        <taxon>eudicotyledons</taxon>
        <taxon>Gunneridae</taxon>
        <taxon>Pentapetalae</taxon>
        <taxon>rosids</taxon>
        <taxon>fabids</taxon>
        <taxon>Malpighiales</taxon>
        <taxon>Salicaceae</taxon>
        <taxon>Saliceae</taxon>
        <taxon>Salix</taxon>
    </lineage>
</organism>
<reference evidence="2" key="2">
    <citation type="journal article" date="2023" name="Int. J. Mol. Sci.">
        <title>De Novo Assembly and Annotation of 11 Diverse Shrub Willow (Salix) Genomes Reveals Novel Gene Organization in Sex-Linked Regions.</title>
        <authorList>
            <person name="Hyden B."/>
            <person name="Feng K."/>
            <person name="Yates T.B."/>
            <person name="Jawdy S."/>
            <person name="Cereghino C."/>
            <person name="Smart L.B."/>
            <person name="Muchero W."/>
        </authorList>
    </citation>
    <scope>NUCLEOTIDE SEQUENCE [LARGE SCALE GENOMIC DNA]</scope>
    <source>
        <tissue evidence="2">Shoot tip</tissue>
    </source>
</reference>